<feature type="binding site" description="covalent" evidence="6">
    <location>
        <position position="85"/>
    </location>
    <ligand>
        <name>heme c</name>
        <dbReference type="ChEBI" id="CHEBI:61717"/>
    </ligand>
</feature>
<dbReference type="OrthoDB" id="9814063at2"/>
<keyword evidence="3 6" id="KW-0479">Metal-binding</keyword>
<gene>
    <name evidence="8" type="ORF">DY367_15305</name>
</gene>
<feature type="chain" id="PRO_5041037328" evidence="7">
    <location>
        <begin position="22"/>
        <end position="109"/>
    </location>
</feature>
<name>A0A0D6IRM8_ALCXX</name>
<evidence type="ECO:0000313" key="9">
    <source>
        <dbReference type="Proteomes" id="UP000285324"/>
    </source>
</evidence>
<feature type="binding site" description="covalent" evidence="6">
    <location>
        <position position="36"/>
    </location>
    <ligand>
        <name>heme c</name>
        <dbReference type="ChEBI" id="CHEBI:61717"/>
    </ligand>
</feature>
<dbReference type="AlphaFoldDB" id="A0A0D6IRM8"/>
<comment type="caution">
    <text evidence="8">The sequence shown here is derived from an EMBL/GenBank/DDBJ whole genome shotgun (WGS) entry which is preliminary data.</text>
</comment>
<feature type="signal peptide" evidence="7">
    <location>
        <begin position="1"/>
        <end position="21"/>
    </location>
</feature>
<dbReference type="SUPFAM" id="SSF46626">
    <property type="entry name" value="Cytochrome c"/>
    <property type="match status" value="1"/>
</dbReference>
<evidence type="ECO:0000256" key="3">
    <source>
        <dbReference type="ARBA" id="ARBA00022723"/>
    </source>
</evidence>
<dbReference type="Pfam" id="PF00034">
    <property type="entry name" value="Cytochrom_C"/>
    <property type="match status" value="1"/>
</dbReference>
<organism evidence="8 9">
    <name type="scientific">Alcaligenes xylosoxydans xylosoxydans</name>
    <name type="common">Achromobacter xylosoxidans</name>
    <dbReference type="NCBI Taxonomy" id="85698"/>
    <lineage>
        <taxon>Bacteria</taxon>
        <taxon>Pseudomonadati</taxon>
        <taxon>Pseudomonadota</taxon>
        <taxon>Betaproteobacteria</taxon>
        <taxon>Burkholderiales</taxon>
        <taxon>Alcaligenaceae</taxon>
        <taxon>Achromobacter</taxon>
    </lineage>
</organism>
<evidence type="ECO:0000256" key="2">
    <source>
        <dbReference type="ARBA" id="ARBA00022617"/>
    </source>
</evidence>
<sequence length="109" mass="11111">MRITKLFVSVGLASASLTCVAAPDATIQAILTKNNCLACHAVDRKVVGPSYKDVGAKFKDEPGAAALLLGKIKNGSAGTWGPVPMPPNPGISAEDAKKVVDWILAGAPG</sequence>
<keyword evidence="2 6" id="KW-0349">Heme</keyword>
<comment type="PTM">
    <text evidence="6">Binds 1 heme c group covalently per subunit.</text>
</comment>
<dbReference type="Proteomes" id="UP000285324">
    <property type="component" value="Unassembled WGS sequence"/>
</dbReference>
<evidence type="ECO:0000256" key="4">
    <source>
        <dbReference type="ARBA" id="ARBA00022982"/>
    </source>
</evidence>
<dbReference type="EMBL" id="QVXO01000021">
    <property type="protein sequence ID" value="RPJ90905.1"/>
    <property type="molecule type" value="Genomic_DNA"/>
</dbReference>
<evidence type="ECO:0000256" key="7">
    <source>
        <dbReference type="SAM" id="SignalP"/>
    </source>
</evidence>
<dbReference type="KEGG" id="axx:ERS451415_05771"/>
<keyword evidence="1" id="KW-0813">Transport</keyword>
<dbReference type="PRINTS" id="PR00606">
    <property type="entry name" value="CYTCHROMECID"/>
</dbReference>
<dbReference type="Gene3D" id="1.10.760.10">
    <property type="entry name" value="Cytochrome c-like domain"/>
    <property type="match status" value="1"/>
</dbReference>
<dbReference type="GeneID" id="99733372"/>
<dbReference type="InterPro" id="IPR036909">
    <property type="entry name" value="Cyt_c-like_dom_sf"/>
</dbReference>
<evidence type="ECO:0000256" key="5">
    <source>
        <dbReference type="ARBA" id="ARBA00023004"/>
    </source>
</evidence>
<reference evidence="8 9" key="1">
    <citation type="submission" date="2018-08" db="EMBL/GenBank/DDBJ databases">
        <title>Achromobacter xylosoxidans Genome sequencing and assembly.</title>
        <authorList>
            <person name="Wang R."/>
            <person name="Rensing C."/>
            <person name="Li Y."/>
        </authorList>
    </citation>
    <scope>NUCLEOTIDE SEQUENCE [LARGE SCALE GENOMIC DNA]</scope>
    <source>
        <strain evidence="8 9">GD003A</strain>
    </source>
</reference>
<keyword evidence="5 6" id="KW-0408">Iron</keyword>
<feature type="binding site" description="covalent" evidence="6">
    <location>
        <position position="40"/>
    </location>
    <ligand>
        <name>heme c</name>
        <dbReference type="ChEBI" id="CHEBI:61717"/>
    </ligand>
</feature>
<accession>A0A0D6IRM8</accession>
<dbReference type="GO" id="GO:0009055">
    <property type="term" value="F:electron transfer activity"/>
    <property type="evidence" value="ECO:0007669"/>
    <property type="project" value="InterPro"/>
</dbReference>
<evidence type="ECO:0000313" key="8">
    <source>
        <dbReference type="EMBL" id="RPJ90905.1"/>
    </source>
</evidence>
<keyword evidence="4" id="KW-0249">Electron transport</keyword>
<protein>
    <submittedName>
        <fullName evidence="8">Cytochrome C</fullName>
    </submittedName>
</protein>
<proteinExistence type="predicted"/>
<dbReference type="RefSeq" id="WP_006224616.1">
    <property type="nucleotide sequence ID" value="NZ_AP028040.1"/>
</dbReference>
<evidence type="ECO:0000256" key="6">
    <source>
        <dbReference type="PIRSR" id="PIRSR602324-1"/>
    </source>
</evidence>
<dbReference type="PROSITE" id="PS51007">
    <property type="entry name" value="CYTC"/>
    <property type="match status" value="1"/>
</dbReference>
<dbReference type="InterPro" id="IPR002324">
    <property type="entry name" value="Cyt_c_ID"/>
</dbReference>
<dbReference type="GO" id="GO:0005506">
    <property type="term" value="F:iron ion binding"/>
    <property type="evidence" value="ECO:0007669"/>
    <property type="project" value="InterPro"/>
</dbReference>
<keyword evidence="7" id="KW-0732">Signal</keyword>
<dbReference type="InterPro" id="IPR009056">
    <property type="entry name" value="Cyt_c-like_dom"/>
</dbReference>
<evidence type="ECO:0000256" key="1">
    <source>
        <dbReference type="ARBA" id="ARBA00022448"/>
    </source>
</evidence>
<dbReference type="GO" id="GO:0020037">
    <property type="term" value="F:heme binding"/>
    <property type="evidence" value="ECO:0007669"/>
    <property type="project" value="InterPro"/>
</dbReference>